<evidence type="ECO:0000256" key="1">
    <source>
        <dbReference type="SAM" id="MobiDB-lite"/>
    </source>
</evidence>
<reference evidence="2" key="1">
    <citation type="submission" date="2021-07" db="EMBL/GenBank/DDBJ databases">
        <authorList>
            <person name="Branca A.L. A."/>
        </authorList>
    </citation>
    <scope>NUCLEOTIDE SEQUENCE</scope>
</reference>
<organism evidence="2 3">
    <name type="scientific">Penicillium egyptiacum</name>
    <dbReference type="NCBI Taxonomy" id="1303716"/>
    <lineage>
        <taxon>Eukaryota</taxon>
        <taxon>Fungi</taxon>
        <taxon>Dikarya</taxon>
        <taxon>Ascomycota</taxon>
        <taxon>Pezizomycotina</taxon>
        <taxon>Eurotiomycetes</taxon>
        <taxon>Eurotiomycetidae</taxon>
        <taxon>Eurotiales</taxon>
        <taxon>Aspergillaceae</taxon>
        <taxon>Penicillium</taxon>
    </lineage>
</organism>
<dbReference type="OrthoDB" id="4177740at2759"/>
<name>A0A9W4K8K5_9EURO</name>
<proteinExistence type="predicted"/>
<feature type="region of interest" description="Disordered" evidence="1">
    <location>
        <begin position="283"/>
        <end position="304"/>
    </location>
</feature>
<evidence type="ECO:0000313" key="3">
    <source>
        <dbReference type="Proteomes" id="UP001154252"/>
    </source>
</evidence>
<keyword evidence="3" id="KW-1185">Reference proteome</keyword>
<evidence type="ECO:0000313" key="2">
    <source>
        <dbReference type="EMBL" id="CAG8896841.1"/>
    </source>
</evidence>
<dbReference type="Proteomes" id="UP001154252">
    <property type="component" value="Unassembled WGS sequence"/>
</dbReference>
<dbReference type="EMBL" id="CAJVRC010000859">
    <property type="protein sequence ID" value="CAG8896841.1"/>
    <property type="molecule type" value="Genomic_DNA"/>
</dbReference>
<dbReference type="AlphaFoldDB" id="A0A9W4K8K5"/>
<gene>
    <name evidence="2" type="ORF">PEGY_LOCUS4524</name>
</gene>
<sequence>MSAGIPTLRLGAGQRAAANLQARSEVIANIENIYRRVELYHSANINPASYGILGIDYRPLKLDENGKHLEIPGSDPSSPIFFEPQGAAWVPDVCEADPEVTADLREITDEWESAKDDPLVQSLHSQVWYVFLGLERMFFQFRREFDPQGDGEPLPNLRQVSRWVKSGTIVPSVIAERFYPAIWGSMRCSLAAAFVPKKQLYPTGTPPHTLVHILIEQEPSEALTRAEVMILTATIITRVEGEDCLESDTIPVSIGLRYRHMSQKLIYIHNNIGHGYYDLRANESPSSRSPLHPARSSHQEDRPF</sequence>
<protein>
    <submittedName>
        <fullName evidence="2">Uncharacterized protein</fullName>
    </submittedName>
</protein>
<comment type="caution">
    <text evidence="2">The sequence shown here is derived from an EMBL/GenBank/DDBJ whole genome shotgun (WGS) entry which is preliminary data.</text>
</comment>
<accession>A0A9W4K8K5</accession>